<evidence type="ECO:0000256" key="4">
    <source>
        <dbReference type="ARBA" id="ARBA00023163"/>
    </source>
</evidence>
<feature type="domain" description="RNA polymerase sigma factor 70 region 4 type 2" evidence="6">
    <location>
        <begin position="124"/>
        <end position="176"/>
    </location>
</feature>
<dbReference type="EMBL" id="JAAGWK010000020">
    <property type="protein sequence ID" value="NEL55097.1"/>
    <property type="molecule type" value="Genomic_DNA"/>
</dbReference>
<comment type="similarity">
    <text evidence="1">Belongs to the sigma-70 factor family. ECF subfamily.</text>
</comment>
<evidence type="ECO:0000313" key="8">
    <source>
        <dbReference type="Proteomes" id="UP000470470"/>
    </source>
</evidence>
<dbReference type="InterPro" id="IPR036388">
    <property type="entry name" value="WH-like_DNA-bd_sf"/>
</dbReference>
<comment type="caution">
    <text evidence="7">The sequence shown here is derived from an EMBL/GenBank/DDBJ whole genome shotgun (WGS) entry which is preliminary data.</text>
</comment>
<dbReference type="InterPro" id="IPR007627">
    <property type="entry name" value="RNA_pol_sigma70_r2"/>
</dbReference>
<evidence type="ECO:0000259" key="5">
    <source>
        <dbReference type="Pfam" id="PF04542"/>
    </source>
</evidence>
<dbReference type="RefSeq" id="WP_152729342.1">
    <property type="nucleotide sequence ID" value="NZ_JAABOZ010000003.1"/>
</dbReference>
<gene>
    <name evidence="7" type="ORF">G1H19_13945</name>
</gene>
<dbReference type="InterPro" id="IPR039425">
    <property type="entry name" value="RNA_pol_sigma-70-like"/>
</dbReference>
<dbReference type="InterPro" id="IPR014284">
    <property type="entry name" value="RNA_pol_sigma-70_dom"/>
</dbReference>
<dbReference type="Gene3D" id="1.10.10.10">
    <property type="entry name" value="Winged helix-like DNA-binding domain superfamily/Winged helix DNA-binding domain"/>
    <property type="match status" value="1"/>
</dbReference>
<evidence type="ECO:0000256" key="1">
    <source>
        <dbReference type="ARBA" id="ARBA00010641"/>
    </source>
</evidence>
<accession>A0A7K3WFB0</accession>
<dbReference type="InterPro" id="IPR013325">
    <property type="entry name" value="RNA_pol_sigma_r2"/>
</dbReference>
<evidence type="ECO:0000256" key="2">
    <source>
        <dbReference type="ARBA" id="ARBA00023015"/>
    </source>
</evidence>
<dbReference type="SUPFAM" id="SSF88946">
    <property type="entry name" value="Sigma2 domain of RNA polymerase sigma factors"/>
    <property type="match status" value="1"/>
</dbReference>
<keyword evidence="3" id="KW-0731">Sigma factor</keyword>
<dbReference type="Pfam" id="PF04542">
    <property type="entry name" value="Sigma70_r2"/>
    <property type="match status" value="1"/>
</dbReference>
<sequence length="192" mass="21371">MIALDGDSPPGPRLRPPEELFELAYRAHGVAVLGYALRRCADREDALDIVAETFLVAWRKRDQLPANLDDVLPWLFVTARWAMADHGRGERRAEHLGRLLARELGTQPLVPGPEQDLEARARGRQVRAALTQLSDSDRELITLTAWDGLTPAQAGSVLGLTAGTSRVRLHRARTRLRVALSQLATEDRHDDH</sequence>
<reference evidence="7 8" key="1">
    <citation type="submission" date="2020-02" db="EMBL/GenBank/DDBJ databases">
        <title>The whole genome sequence of CPCC 205119.</title>
        <authorList>
            <person name="Jiang Z."/>
        </authorList>
    </citation>
    <scope>NUCLEOTIDE SEQUENCE [LARGE SCALE GENOMIC DNA]</scope>
    <source>
        <strain evidence="7 8">CPCC 205119</strain>
    </source>
</reference>
<keyword evidence="4" id="KW-0804">Transcription</keyword>
<keyword evidence="2" id="KW-0805">Transcription regulation</keyword>
<name>A0A7K3WFB0_9ACTN</name>
<evidence type="ECO:0000256" key="3">
    <source>
        <dbReference type="ARBA" id="ARBA00023082"/>
    </source>
</evidence>
<evidence type="ECO:0000313" key="7">
    <source>
        <dbReference type="EMBL" id="NEL55097.1"/>
    </source>
</evidence>
<dbReference type="Gene3D" id="1.10.1740.10">
    <property type="match status" value="1"/>
</dbReference>
<dbReference type="NCBIfam" id="TIGR02937">
    <property type="entry name" value="sigma70-ECF"/>
    <property type="match status" value="1"/>
</dbReference>
<dbReference type="InterPro" id="IPR013249">
    <property type="entry name" value="RNA_pol_sigma70_r4_t2"/>
</dbReference>
<dbReference type="GO" id="GO:0006352">
    <property type="term" value="P:DNA-templated transcription initiation"/>
    <property type="evidence" value="ECO:0007669"/>
    <property type="project" value="InterPro"/>
</dbReference>
<dbReference type="SUPFAM" id="SSF88659">
    <property type="entry name" value="Sigma3 and sigma4 domains of RNA polymerase sigma factors"/>
    <property type="match status" value="1"/>
</dbReference>
<dbReference type="InterPro" id="IPR013324">
    <property type="entry name" value="RNA_pol_sigma_r3/r4-like"/>
</dbReference>
<dbReference type="Proteomes" id="UP000470470">
    <property type="component" value="Unassembled WGS sequence"/>
</dbReference>
<proteinExistence type="inferred from homology"/>
<dbReference type="CDD" id="cd06171">
    <property type="entry name" value="Sigma70_r4"/>
    <property type="match status" value="1"/>
</dbReference>
<keyword evidence="8" id="KW-1185">Reference proteome</keyword>
<feature type="domain" description="RNA polymerase sigma-70 region 2" evidence="5">
    <location>
        <begin position="25"/>
        <end position="92"/>
    </location>
</feature>
<dbReference type="GO" id="GO:0003677">
    <property type="term" value="F:DNA binding"/>
    <property type="evidence" value="ECO:0007669"/>
    <property type="project" value="InterPro"/>
</dbReference>
<evidence type="ECO:0000259" key="6">
    <source>
        <dbReference type="Pfam" id="PF08281"/>
    </source>
</evidence>
<dbReference type="AlphaFoldDB" id="A0A7K3WFB0"/>
<dbReference type="GO" id="GO:0016987">
    <property type="term" value="F:sigma factor activity"/>
    <property type="evidence" value="ECO:0007669"/>
    <property type="project" value="UniProtKB-KW"/>
</dbReference>
<dbReference type="PANTHER" id="PTHR43133">
    <property type="entry name" value="RNA POLYMERASE ECF-TYPE SIGMA FACTO"/>
    <property type="match status" value="1"/>
</dbReference>
<dbReference type="PANTHER" id="PTHR43133:SF25">
    <property type="entry name" value="RNA POLYMERASE SIGMA FACTOR RFAY-RELATED"/>
    <property type="match status" value="1"/>
</dbReference>
<dbReference type="Pfam" id="PF08281">
    <property type="entry name" value="Sigma70_r4_2"/>
    <property type="match status" value="1"/>
</dbReference>
<protein>
    <submittedName>
        <fullName evidence="7">Sigma-70 family RNA polymerase sigma factor</fullName>
    </submittedName>
</protein>
<organism evidence="7 8">
    <name type="scientific">Goekera deserti</name>
    <dbReference type="NCBI Taxonomy" id="2497753"/>
    <lineage>
        <taxon>Bacteria</taxon>
        <taxon>Bacillati</taxon>
        <taxon>Actinomycetota</taxon>
        <taxon>Actinomycetes</taxon>
        <taxon>Geodermatophilales</taxon>
        <taxon>Geodermatophilaceae</taxon>
        <taxon>Goekera</taxon>
    </lineage>
</organism>